<dbReference type="Pfam" id="PF00275">
    <property type="entry name" value="EPSP_synthase"/>
    <property type="match status" value="1"/>
</dbReference>
<evidence type="ECO:0000256" key="8">
    <source>
        <dbReference type="HAMAP-Rule" id="MF_00210"/>
    </source>
</evidence>
<dbReference type="PANTHER" id="PTHR21090:SF5">
    <property type="entry name" value="PENTAFUNCTIONAL AROM POLYPEPTIDE"/>
    <property type="match status" value="1"/>
</dbReference>
<evidence type="ECO:0000256" key="1">
    <source>
        <dbReference type="ARBA" id="ARBA00004811"/>
    </source>
</evidence>
<dbReference type="InterPro" id="IPR023193">
    <property type="entry name" value="EPSP_synthase_CS"/>
</dbReference>
<dbReference type="InterPro" id="IPR013792">
    <property type="entry name" value="RNA3'P_cycl/enolpyr_Trfase_a/b"/>
</dbReference>
<dbReference type="FunFam" id="3.65.10.10:FF:000010">
    <property type="entry name" value="3-phosphoshikimate 1-carboxyvinyltransferase"/>
    <property type="match status" value="1"/>
</dbReference>
<dbReference type="EMBL" id="SMTK01000006">
    <property type="protein sequence ID" value="TDK23489.1"/>
    <property type="molecule type" value="Genomic_DNA"/>
</dbReference>
<feature type="binding site" evidence="8">
    <location>
        <position position="186"/>
    </location>
    <ligand>
        <name>3-phosphoshikimate</name>
        <dbReference type="ChEBI" id="CHEBI:145989"/>
    </ligand>
</feature>
<dbReference type="InterPro" id="IPR001986">
    <property type="entry name" value="Enolpyruvate_Tfrase_dom"/>
</dbReference>
<dbReference type="GO" id="GO:0005737">
    <property type="term" value="C:cytoplasm"/>
    <property type="evidence" value="ECO:0007669"/>
    <property type="project" value="UniProtKB-SubCell"/>
</dbReference>
<feature type="domain" description="Enolpyruvate transferase" evidence="10">
    <location>
        <begin position="23"/>
        <end position="432"/>
    </location>
</feature>
<keyword evidence="12" id="KW-1185">Reference proteome</keyword>
<dbReference type="InterPro" id="IPR006264">
    <property type="entry name" value="EPSP_synthase"/>
</dbReference>
<dbReference type="RefSeq" id="WP_133404957.1">
    <property type="nucleotide sequence ID" value="NZ_SMTK01000006.1"/>
</dbReference>
<comment type="function">
    <text evidence="8">Catalyzes the transfer of the enolpyruvyl moiety of phosphoenolpyruvate (PEP) to the 5-hydroxyl of shikimate-3-phosphate (S3P) to produce enolpyruvyl shikimate-3-phosphate and inorganic phosphate.</text>
</comment>
<feature type="binding site" evidence="8">
    <location>
        <position position="38"/>
    </location>
    <ligand>
        <name>3-phosphoshikimate</name>
        <dbReference type="ChEBI" id="CHEBI:145989"/>
    </ligand>
</feature>
<dbReference type="AlphaFoldDB" id="A0A4R5TM89"/>
<keyword evidence="6 8" id="KW-0057">Aromatic amino acid biosynthesis</keyword>
<accession>A0A4R5TM89</accession>
<feature type="binding site" evidence="8">
    <location>
        <position position="188"/>
    </location>
    <ligand>
        <name>phosphoenolpyruvate</name>
        <dbReference type="ChEBI" id="CHEBI:58702"/>
    </ligand>
</feature>
<feature type="binding site" evidence="8">
    <location>
        <position position="215"/>
    </location>
    <ligand>
        <name>3-phosphoshikimate</name>
        <dbReference type="ChEBI" id="CHEBI:145989"/>
    </ligand>
</feature>
<feature type="binding site" evidence="8">
    <location>
        <position position="425"/>
    </location>
    <ligand>
        <name>phosphoenolpyruvate</name>
        <dbReference type="ChEBI" id="CHEBI:58702"/>
    </ligand>
</feature>
<comment type="catalytic activity">
    <reaction evidence="7">
        <text>3-phosphoshikimate + phosphoenolpyruvate = 5-O-(1-carboxyvinyl)-3-phosphoshikimate + phosphate</text>
        <dbReference type="Rhea" id="RHEA:21256"/>
        <dbReference type="ChEBI" id="CHEBI:43474"/>
        <dbReference type="ChEBI" id="CHEBI:57701"/>
        <dbReference type="ChEBI" id="CHEBI:58702"/>
        <dbReference type="ChEBI" id="CHEBI:145989"/>
        <dbReference type="EC" id="2.5.1.19"/>
    </reaction>
    <physiologicalReaction direction="left-to-right" evidence="7">
        <dbReference type="Rhea" id="RHEA:21257"/>
    </physiologicalReaction>
</comment>
<protein>
    <recommendedName>
        <fullName evidence="8">3-phosphoshikimate 1-carboxyvinyltransferase</fullName>
        <ecNumber evidence="8">2.5.1.19</ecNumber>
    </recommendedName>
    <alternativeName>
        <fullName evidence="8">5-enolpyruvylshikimate-3-phosphate synthase</fullName>
        <shortName evidence="8">EPSP synthase</shortName>
        <shortName evidence="8">EPSPS</shortName>
    </alternativeName>
</protein>
<dbReference type="NCBIfam" id="TIGR01356">
    <property type="entry name" value="aroA"/>
    <property type="match status" value="1"/>
</dbReference>
<dbReference type="EC" id="2.5.1.19" evidence="8"/>
<comment type="subcellular location">
    <subcellularLocation>
        <location evidence="8">Cytoplasm</location>
    </subcellularLocation>
</comment>
<dbReference type="FunFam" id="3.65.10.10:FF:000011">
    <property type="entry name" value="3-phosphoshikimate 1-carboxyvinyltransferase"/>
    <property type="match status" value="1"/>
</dbReference>
<feature type="binding site" evidence="8">
    <location>
        <position position="37"/>
    </location>
    <ligand>
        <name>phosphoenolpyruvate</name>
        <dbReference type="ChEBI" id="CHEBI:58702"/>
    </ligand>
</feature>
<gene>
    <name evidence="8 11" type="primary">aroA</name>
    <name evidence="11" type="ORF">E2F48_15980</name>
</gene>
<evidence type="ECO:0000313" key="11">
    <source>
        <dbReference type="EMBL" id="TDK23489.1"/>
    </source>
</evidence>
<dbReference type="GO" id="GO:0008652">
    <property type="term" value="P:amino acid biosynthetic process"/>
    <property type="evidence" value="ECO:0007669"/>
    <property type="project" value="UniProtKB-KW"/>
</dbReference>
<comment type="caution">
    <text evidence="8">Lacks conserved residue(s) required for the propagation of feature annotation.</text>
</comment>
<feature type="binding site" evidence="8">
    <location>
        <position position="188"/>
    </location>
    <ligand>
        <name>3-phosphoshikimate</name>
        <dbReference type="ChEBI" id="CHEBI:145989"/>
    </ligand>
</feature>
<feature type="region of interest" description="Disordered" evidence="9">
    <location>
        <begin position="1"/>
        <end position="21"/>
    </location>
</feature>
<keyword evidence="3 8" id="KW-0963">Cytoplasm</keyword>
<comment type="caution">
    <text evidence="11">The sequence shown here is derived from an EMBL/GenBank/DDBJ whole genome shotgun (WGS) entry which is preliminary data.</text>
</comment>
<dbReference type="InterPro" id="IPR036968">
    <property type="entry name" value="Enolpyruvate_Tfrase_sf"/>
</dbReference>
<comment type="similarity">
    <text evidence="2 8">Belongs to the EPSP synthase family.</text>
</comment>
<organism evidence="11 12">
    <name type="scientific">Arthrobacter crusticola</name>
    <dbReference type="NCBI Taxonomy" id="2547960"/>
    <lineage>
        <taxon>Bacteria</taxon>
        <taxon>Bacillati</taxon>
        <taxon>Actinomycetota</taxon>
        <taxon>Actinomycetes</taxon>
        <taxon>Micrococcales</taxon>
        <taxon>Micrococcaceae</taxon>
        <taxon>Arthrobacter</taxon>
    </lineage>
</organism>
<dbReference type="Gene3D" id="3.65.10.10">
    <property type="entry name" value="Enolpyruvate transferase domain"/>
    <property type="match status" value="2"/>
</dbReference>
<feature type="binding site" evidence="8">
    <location>
        <position position="355"/>
    </location>
    <ligand>
        <name>3-phosphoshikimate</name>
        <dbReference type="ChEBI" id="CHEBI:145989"/>
    </ligand>
</feature>
<reference evidence="11 12" key="1">
    <citation type="submission" date="2019-03" db="EMBL/GenBank/DDBJ databases">
        <title>Arthrobacter sp. nov., an bacterium isolated from biocrust in Mu Us Desert.</title>
        <authorList>
            <person name="Lixiong L."/>
        </authorList>
    </citation>
    <scope>NUCLEOTIDE SEQUENCE [LARGE SCALE GENOMIC DNA]</scope>
    <source>
        <strain evidence="11 12">SLN-3</strain>
    </source>
</reference>
<evidence type="ECO:0000256" key="6">
    <source>
        <dbReference type="ARBA" id="ARBA00023141"/>
    </source>
</evidence>
<evidence type="ECO:0000259" key="10">
    <source>
        <dbReference type="Pfam" id="PF00275"/>
    </source>
</evidence>
<dbReference type="OrthoDB" id="9809920at2"/>
<dbReference type="Proteomes" id="UP000295411">
    <property type="component" value="Unassembled WGS sequence"/>
</dbReference>
<evidence type="ECO:0000256" key="9">
    <source>
        <dbReference type="SAM" id="MobiDB-lite"/>
    </source>
</evidence>
<proteinExistence type="inferred from homology"/>
<feature type="binding site" evidence="8">
    <location>
        <position position="359"/>
    </location>
    <ligand>
        <name>phosphoenolpyruvate</name>
        <dbReference type="ChEBI" id="CHEBI:58702"/>
    </ligand>
</feature>
<dbReference type="PANTHER" id="PTHR21090">
    <property type="entry name" value="AROM/DEHYDROQUINATE SYNTHASE"/>
    <property type="match status" value="1"/>
</dbReference>
<keyword evidence="5 8" id="KW-0808">Transferase</keyword>
<feature type="binding site" evidence="8">
    <location>
        <position position="400"/>
    </location>
    <ligand>
        <name>phosphoenolpyruvate</name>
        <dbReference type="ChEBI" id="CHEBI:58702"/>
    </ligand>
</feature>
<comment type="subunit">
    <text evidence="8">Monomer.</text>
</comment>
<dbReference type="GO" id="GO:0009423">
    <property type="term" value="P:chorismate biosynthetic process"/>
    <property type="evidence" value="ECO:0007669"/>
    <property type="project" value="UniProtKB-UniRule"/>
</dbReference>
<feature type="binding site" evidence="8">
    <location>
        <position position="112"/>
    </location>
    <ligand>
        <name>phosphoenolpyruvate</name>
        <dbReference type="ChEBI" id="CHEBI:58702"/>
    </ligand>
</feature>
<evidence type="ECO:0000256" key="3">
    <source>
        <dbReference type="ARBA" id="ARBA00022490"/>
    </source>
</evidence>
<dbReference type="GO" id="GO:0003866">
    <property type="term" value="F:3-phosphoshikimate 1-carboxyvinyltransferase activity"/>
    <property type="evidence" value="ECO:0007669"/>
    <property type="project" value="UniProtKB-UniRule"/>
</dbReference>
<keyword evidence="4 8" id="KW-0028">Amino-acid biosynthesis</keyword>
<dbReference type="CDD" id="cd01556">
    <property type="entry name" value="EPSP_synthase"/>
    <property type="match status" value="1"/>
</dbReference>
<evidence type="ECO:0000256" key="7">
    <source>
        <dbReference type="ARBA" id="ARBA00044633"/>
    </source>
</evidence>
<dbReference type="PROSITE" id="PS00885">
    <property type="entry name" value="EPSP_SYNTHASE_2"/>
    <property type="match status" value="1"/>
</dbReference>
<feature type="binding site" evidence="8">
    <location>
        <position position="42"/>
    </location>
    <ligand>
        <name>3-phosphoshikimate</name>
        <dbReference type="ChEBI" id="CHEBI:145989"/>
    </ligand>
</feature>
<evidence type="ECO:0000256" key="4">
    <source>
        <dbReference type="ARBA" id="ARBA00022605"/>
    </source>
</evidence>
<dbReference type="SUPFAM" id="SSF55205">
    <property type="entry name" value="EPT/RTPC-like"/>
    <property type="match status" value="1"/>
</dbReference>
<feature type="binding site" evidence="8">
    <location>
        <position position="187"/>
    </location>
    <ligand>
        <name>3-phosphoshikimate</name>
        <dbReference type="ChEBI" id="CHEBI:145989"/>
    </ligand>
</feature>
<dbReference type="GO" id="GO:0009073">
    <property type="term" value="P:aromatic amino acid family biosynthetic process"/>
    <property type="evidence" value="ECO:0007669"/>
    <property type="project" value="UniProtKB-KW"/>
</dbReference>
<feature type="binding site" evidence="8">
    <location>
        <position position="140"/>
    </location>
    <ligand>
        <name>phosphoenolpyruvate</name>
        <dbReference type="ChEBI" id="CHEBI:58702"/>
    </ligand>
</feature>
<dbReference type="PIRSF" id="PIRSF000505">
    <property type="entry name" value="EPSPS"/>
    <property type="match status" value="1"/>
</dbReference>
<evidence type="ECO:0000256" key="5">
    <source>
        <dbReference type="ARBA" id="ARBA00022679"/>
    </source>
</evidence>
<dbReference type="UniPathway" id="UPA00053">
    <property type="reaction ID" value="UER00089"/>
</dbReference>
<feature type="binding site" evidence="8">
    <location>
        <position position="328"/>
    </location>
    <ligand>
        <name>3-phosphoshikimate</name>
        <dbReference type="ChEBI" id="CHEBI:145989"/>
    </ligand>
</feature>
<feature type="binding site" evidence="8">
    <location>
        <position position="37"/>
    </location>
    <ligand>
        <name>3-phosphoshikimate</name>
        <dbReference type="ChEBI" id="CHEBI:145989"/>
    </ligand>
</feature>
<evidence type="ECO:0000256" key="2">
    <source>
        <dbReference type="ARBA" id="ARBA00009948"/>
    </source>
</evidence>
<comment type="pathway">
    <text evidence="1 8">Metabolic intermediate biosynthesis; chorismate biosynthesis; chorismate from D-erythrose 4-phosphate and phosphoenolpyruvate: step 6/7.</text>
</comment>
<evidence type="ECO:0000313" key="12">
    <source>
        <dbReference type="Proteomes" id="UP000295411"/>
    </source>
</evidence>
<feature type="active site" description="Proton acceptor" evidence="8">
    <location>
        <position position="328"/>
    </location>
</feature>
<name>A0A4R5TM89_9MICC</name>
<dbReference type="HAMAP" id="MF_00210">
    <property type="entry name" value="EPSP_synth"/>
    <property type="match status" value="1"/>
</dbReference>
<sequence>MTHPSAGTAEPQLSHDAWPAPRPAAPVDAVIEVPGSKSLTNRYLVLAALADGPSTLRNPLHSRDSALMIDALRALGATVTEIGGTGRFGPDLHVVPFPRERRERRIDCGLAGTVMRFVPVLAALQEGATAFDGDPHARRRPMGATIGALRGLGVSVEDGGAGALPFTVDGRGAVEGGHLAIDAGASSQFVSALLLAGAAFTRGLHLEHAGGRLPSLEHIAMTVKVLRSVGVDVDDSVPMSWRISPGPIRAFDIAIEPDLSNAGPFLAAAVVTGGRVTIPNWPAETTQVGDAWRQILPRLGASVELAGGALTVTGGPRITGGDFADTSELAPTVAALCALAETPSTLSGIAHLRGHETDRLAALVREINALGGDAEETADGLLIRPASLHGGVFSTYDDHRMATAGAVIGLAVDGVLVENIATTAKTLPQFPDLWAQLVATARTGDSPGD</sequence>